<gene>
    <name evidence="2" type="ORF">GB883_00610</name>
</gene>
<evidence type="ECO:0000259" key="1">
    <source>
        <dbReference type="PROSITE" id="PS51186"/>
    </source>
</evidence>
<evidence type="ECO:0000313" key="2">
    <source>
        <dbReference type="EMBL" id="KAE8766168.1"/>
    </source>
</evidence>
<keyword evidence="2" id="KW-0808">Transferase</keyword>
<accession>A0A7J5UV66</accession>
<dbReference type="Pfam" id="PF13302">
    <property type="entry name" value="Acetyltransf_3"/>
    <property type="match status" value="1"/>
</dbReference>
<name>A0A7J5UV66_9MICO</name>
<dbReference type="Proteomes" id="UP000451860">
    <property type="component" value="Unassembled WGS sequence"/>
</dbReference>
<dbReference type="AlphaFoldDB" id="A0A7J5UV66"/>
<dbReference type="RefSeq" id="WP_152199531.1">
    <property type="nucleotide sequence ID" value="NZ_VUKF01000001.1"/>
</dbReference>
<organism evidence="2 3">
    <name type="scientific">Georgenia thermotolerans</name>
    <dbReference type="NCBI Taxonomy" id="527326"/>
    <lineage>
        <taxon>Bacteria</taxon>
        <taxon>Bacillati</taxon>
        <taxon>Actinomycetota</taxon>
        <taxon>Actinomycetes</taxon>
        <taxon>Micrococcales</taxon>
        <taxon>Bogoriellaceae</taxon>
        <taxon>Georgenia</taxon>
    </lineage>
</organism>
<dbReference type="OrthoDB" id="9132139at2"/>
<keyword evidence="3" id="KW-1185">Reference proteome</keyword>
<reference evidence="2 3" key="1">
    <citation type="submission" date="2019-10" db="EMBL/GenBank/DDBJ databases">
        <title>Georgenia wutianyii sp. nov. and Georgenia yuyongxinii sp. nov. isolated from plateau pika (Ochotona curzoniae) in the Qinghai-Tibet plateau of China.</title>
        <authorList>
            <person name="Tian Z."/>
        </authorList>
    </citation>
    <scope>NUCLEOTIDE SEQUENCE [LARGE SCALE GENOMIC DNA]</scope>
    <source>
        <strain evidence="2 3">DSM 21501</strain>
    </source>
</reference>
<dbReference type="PANTHER" id="PTHR43792">
    <property type="entry name" value="GNAT FAMILY, PUTATIVE (AFU_ORTHOLOGUE AFUA_3G00765)-RELATED-RELATED"/>
    <property type="match status" value="1"/>
</dbReference>
<feature type="domain" description="N-acetyltransferase" evidence="1">
    <location>
        <begin position="22"/>
        <end position="190"/>
    </location>
</feature>
<dbReference type="Gene3D" id="3.40.630.30">
    <property type="match status" value="1"/>
</dbReference>
<dbReference type="InterPro" id="IPR051531">
    <property type="entry name" value="N-acetyltransferase"/>
</dbReference>
<dbReference type="InterPro" id="IPR000182">
    <property type="entry name" value="GNAT_dom"/>
</dbReference>
<protein>
    <submittedName>
        <fullName evidence="2">GNAT family N-acetyltransferase</fullName>
    </submittedName>
</protein>
<proteinExistence type="predicted"/>
<dbReference type="InterPro" id="IPR016181">
    <property type="entry name" value="Acyl_CoA_acyltransferase"/>
</dbReference>
<dbReference type="SUPFAM" id="SSF55729">
    <property type="entry name" value="Acyl-CoA N-acyltransferases (Nat)"/>
    <property type="match status" value="1"/>
</dbReference>
<dbReference type="EMBL" id="WHJE01000001">
    <property type="protein sequence ID" value="KAE8766168.1"/>
    <property type="molecule type" value="Genomic_DNA"/>
</dbReference>
<dbReference type="GO" id="GO:0016747">
    <property type="term" value="F:acyltransferase activity, transferring groups other than amino-acyl groups"/>
    <property type="evidence" value="ECO:0007669"/>
    <property type="project" value="InterPro"/>
</dbReference>
<comment type="caution">
    <text evidence="2">The sequence shown here is derived from an EMBL/GenBank/DDBJ whole genome shotgun (WGS) entry which is preliminary data.</text>
</comment>
<sequence length="196" mass="22435">MAETTETLSLAKVAWPLRTDRLLIRPATALDAVTTWEYRRLEPVYRWLSRAPRTLADYRAYFEAPATLAKTLVVERDGEVIGDLMVAVEDAWAQAEVVDQARGVHAELGWAFHPDHGGRGYATEAVRELLRLCFDDLGLRRVTANCFAANEPSWRLMERVGMRRELYTVRESLHRSEGWLDGTGYALLAEEWREQD</sequence>
<dbReference type="PROSITE" id="PS51186">
    <property type="entry name" value="GNAT"/>
    <property type="match status" value="1"/>
</dbReference>
<evidence type="ECO:0000313" key="3">
    <source>
        <dbReference type="Proteomes" id="UP000451860"/>
    </source>
</evidence>